<evidence type="ECO:0000313" key="2">
    <source>
        <dbReference type="EMBL" id="AUD03525.1"/>
    </source>
</evidence>
<evidence type="ECO:0000313" key="3">
    <source>
        <dbReference type="Proteomes" id="UP000232883"/>
    </source>
</evidence>
<dbReference type="EMBL" id="CP025096">
    <property type="protein sequence ID" value="AUD03525.1"/>
    <property type="molecule type" value="Genomic_DNA"/>
</dbReference>
<dbReference type="Pfam" id="PF00903">
    <property type="entry name" value="Glyoxalase"/>
    <property type="match status" value="1"/>
</dbReference>
<evidence type="ECO:0000259" key="1">
    <source>
        <dbReference type="PROSITE" id="PS51819"/>
    </source>
</evidence>
<dbReference type="PANTHER" id="PTHR36113:SF1">
    <property type="entry name" value="GLYOXALASE_BLEOMYCIN RESISTANCE PROTEIN_DIOXYGENASE"/>
    <property type="match status" value="1"/>
</dbReference>
<dbReference type="AlphaFoldDB" id="A0A2K8Z0Z6"/>
<dbReference type="InterPro" id="IPR051332">
    <property type="entry name" value="Fosfomycin_Res_Enzymes"/>
</dbReference>
<dbReference type="Gene3D" id="3.10.180.10">
    <property type="entry name" value="2,3-Dihydroxybiphenyl 1,2-Dioxygenase, domain 1"/>
    <property type="match status" value="1"/>
</dbReference>
<reference evidence="2 3" key="1">
    <citation type="submission" date="2017-11" db="EMBL/GenBank/DDBJ databases">
        <title>Taxonomic description and genome sequences of Spirosoma HA7 sp. nov., isolated from pollen microhabitat of Corylus avellana.</title>
        <authorList>
            <person name="Ambika Manirajan B."/>
            <person name="Suarez C."/>
            <person name="Ratering S."/>
            <person name="Geissler-Plaum R."/>
            <person name="Cardinale M."/>
            <person name="Sylvia S."/>
        </authorList>
    </citation>
    <scope>NUCLEOTIDE SEQUENCE [LARGE SCALE GENOMIC DNA]</scope>
    <source>
        <strain evidence="2 3">HA7</strain>
    </source>
</reference>
<organism evidence="2 3">
    <name type="scientific">Spirosoma pollinicola</name>
    <dbReference type="NCBI Taxonomy" id="2057025"/>
    <lineage>
        <taxon>Bacteria</taxon>
        <taxon>Pseudomonadati</taxon>
        <taxon>Bacteroidota</taxon>
        <taxon>Cytophagia</taxon>
        <taxon>Cytophagales</taxon>
        <taxon>Cytophagaceae</taxon>
        <taxon>Spirosoma</taxon>
    </lineage>
</organism>
<dbReference type="SUPFAM" id="SSF54593">
    <property type="entry name" value="Glyoxalase/Bleomycin resistance protein/Dihydroxybiphenyl dioxygenase"/>
    <property type="match status" value="1"/>
</dbReference>
<name>A0A2K8Z0Z6_9BACT</name>
<accession>A0A2K8Z0Z6</accession>
<proteinExistence type="predicted"/>
<keyword evidence="3" id="KW-1185">Reference proteome</keyword>
<dbReference type="RefSeq" id="WP_100989592.1">
    <property type="nucleotide sequence ID" value="NZ_CP025096.1"/>
</dbReference>
<feature type="domain" description="VOC" evidence="1">
    <location>
        <begin position="2"/>
        <end position="131"/>
    </location>
</feature>
<dbReference type="InterPro" id="IPR004360">
    <property type="entry name" value="Glyas_Fos-R_dOase_dom"/>
</dbReference>
<gene>
    <name evidence="2" type="ORF">CWM47_17835</name>
</gene>
<dbReference type="OrthoDB" id="9789012at2"/>
<dbReference type="Proteomes" id="UP000232883">
    <property type="component" value="Chromosome"/>
</dbReference>
<dbReference type="PANTHER" id="PTHR36113">
    <property type="entry name" value="LYASE, PUTATIVE-RELATED-RELATED"/>
    <property type="match status" value="1"/>
</dbReference>
<dbReference type="KEGG" id="spir:CWM47_17835"/>
<sequence>MHIEHLALWVRDLDRMRTFYETYFQATANDKYVNSKKGFSSYFLTFPDGGSRLEIMHMPGIPITKNDALNQFTGLIHFAVTVGNEAAVDALTARLRIDGYAVVGEPRRTGDGYYESVVLDPEGNRIELVAS</sequence>
<dbReference type="InterPro" id="IPR037523">
    <property type="entry name" value="VOC_core"/>
</dbReference>
<protein>
    <submittedName>
        <fullName evidence="2">Glyoxalase</fullName>
    </submittedName>
</protein>
<dbReference type="PROSITE" id="PS51819">
    <property type="entry name" value="VOC"/>
    <property type="match status" value="1"/>
</dbReference>
<dbReference type="InterPro" id="IPR029068">
    <property type="entry name" value="Glyas_Bleomycin-R_OHBP_Dase"/>
</dbReference>